<evidence type="ECO:0000313" key="2">
    <source>
        <dbReference type="EMBL" id="KAF6364726.1"/>
    </source>
</evidence>
<name>A0A7J7YSW1_RHIFE</name>
<evidence type="ECO:0000313" key="3">
    <source>
        <dbReference type="Proteomes" id="UP000585614"/>
    </source>
</evidence>
<gene>
    <name evidence="2" type="ORF">mRhiFer1_009851</name>
</gene>
<dbReference type="EMBL" id="JACAGC010000005">
    <property type="protein sequence ID" value="KAF6364726.1"/>
    <property type="molecule type" value="Genomic_DNA"/>
</dbReference>
<reference evidence="2 3" key="1">
    <citation type="journal article" date="2020" name="Nature">
        <title>Six reference-quality genomes reveal evolution of bat adaptations.</title>
        <authorList>
            <person name="Jebb D."/>
            <person name="Huang Z."/>
            <person name="Pippel M."/>
            <person name="Hughes G.M."/>
            <person name="Lavrichenko K."/>
            <person name="Devanna P."/>
            <person name="Winkler S."/>
            <person name="Jermiin L.S."/>
            <person name="Skirmuntt E.C."/>
            <person name="Katzourakis A."/>
            <person name="Burkitt-Gray L."/>
            <person name="Ray D.A."/>
            <person name="Sullivan K.A.M."/>
            <person name="Roscito J.G."/>
            <person name="Kirilenko B.M."/>
            <person name="Davalos L.M."/>
            <person name="Corthals A.P."/>
            <person name="Power M.L."/>
            <person name="Jones G."/>
            <person name="Ransome R.D."/>
            <person name="Dechmann D.K.N."/>
            <person name="Locatelli A.G."/>
            <person name="Puechmaille S.J."/>
            <person name="Fedrigo O."/>
            <person name="Jarvis E.D."/>
            <person name="Hiller M."/>
            <person name="Vernes S.C."/>
            <person name="Myers E.W."/>
            <person name="Teeling E.C."/>
        </authorList>
    </citation>
    <scope>NUCLEOTIDE SEQUENCE [LARGE SCALE GENOMIC DNA]</scope>
    <source>
        <strain evidence="2">MRhiFer1</strain>
        <tissue evidence="2">Lung</tissue>
    </source>
</reference>
<organism evidence="2 3">
    <name type="scientific">Rhinolophus ferrumequinum</name>
    <name type="common">Greater horseshoe bat</name>
    <dbReference type="NCBI Taxonomy" id="59479"/>
    <lineage>
        <taxon>Eukaryota</taxon>
        <taxon>Metazoa</taxon>
        <taxon>Chordata</taxon>
        <taxon>Craniata</taxon>
        <taxon>Vertebrata</taxon>
        <taxon>Euteleostomi</taxon>
        <taxon>Mammalia</taxon>
        <taxon>Eutheria</taxon>
        <taxon>Laurasiatheria</taxon>
        <taxon>Chiroptera</taxon>
        <taxon>Yinpterochiroptera</taxon>
        <taxon>Rhinolophoidea</taxon>
        <taxon>Rhinolophidae</taxon>
        <taxon>Rhinolophinae</taxon>
        <taxon>Rhinolophus</taxon>
    </lineage>
</organism>
<evidence type="ECO:0000256" key="1">
    <source>
        <dbReference type="SAM" id="MobiDB-lite"/>
    </source>
</evidence>
<comment type="caution">
    <text evidence="2">The sequence shown here is derived from an EMBL/GenBank/DDBJ whole genome shotgun (WGS) entry which is preliminary data.</text>
</comment>
<feature type="region of interest" description="Disordered" evidence="1">
    <location>
        <begin position="77"/>
        <end position="109"/>
    </location>
</feature>
<sequence>MTSRPGCGNAGARTWLRRLRLRRPRAALGLERPAPSRGAIGQSVLSSDSRTRFLGSPTLGASTYPASLGRIAGELGVRGRQGAKGKKALREPPSGATPNLPPPAPRPEVGALEDAAGWFHSWLLAFRRQLMGIGDILEQENIVFHCSPSL</sequence>
<proteinExistence type="predicted"/>
<protein>
    <submittedName>
        <fullName evidence="2">Uncharacterized protein</fullName>
    </submittedName>
</protein>
<dbReference type="Proteomes" id="UP000585614">
    <property type="component" value="Unassembled WGS sequence"/>
</dbReference>
<accession>A0A7J7YSW1</accession>
<dbReference type="AlphaFoldDB" id="A0A7J7YSW1"/>